<keyword evidence="3" id="KW-0804">Transcription</keyword>
<dbReference type="EMBL" id="LROM01000104">
    <property type="protein sequence ID" value="OEZ96883.1"/>
    <property type="molecule type" value="Genomic_DNA"/>
</dbReference>
<feature type="compositionally biased region" description="Low complexity" evidence="4">
    <location>
        <begin position="1"/>
        <end position="16"/>
    </location>
</feature>
<evidence type="ECO:0000259" key="5">
    <source>
        <dbReference type="PROSITE" id="PS50043"/>
    </source>
</evidence>
<name>A0A1E7WEY8_9BURK</name>
<keyword evidence="2" id="KW-0238">DNA-binding</keyword>
<dbReference type="RefSeq" id="WP_070250051.1">
    <property type="nucleotide sequence ID" value="NZ_LROM01000104.1"/>
</dbReference>
<dbReference type="PANTHER" id="PTHR44688">
    <property type="entry name" value="DNA-BINDING TRANSCRIPTIONAL ACTIVATOR DEVR_DOSR"/>
    <property type="match status" value="1"/>
</dbReference>
<dbReference type="SUPFAM" id="SSF46894">
    <property type="entry name" value="C-terminal effector domain of the bipartite response regulators"/>
    <property type="match status" value="1"/>
</dbReference>
<proteinExistence type="predicted"/>
<sequence length="258" mass="26631">MNSPSASPSAGDSAHAVRTRYRQSESSAARWRLLTDAAGALAQDGARPSALSTVLAKTLAFLSLDDGLLLVLKDDALHVAASHGNVPPVGARVAHAMALHTVLQPGPVAPLVRQDVPSGLRIGREQRTGLEVLVPLCLDGKHRGILALLCAAAAPPPHPDDLLTLQALATLLGAALANSRAAPRVGAAEAAAILKSLTPRELQILALLPQGWTNAAMGEHLGIAAGTVKVHVERILHKLDLNDRTQAAVRAADLGLGS</sequence>
<dbReference type="SUPFAM" id="SSF55781">
    <property type="entry name" value="GAF domain-like"/>
    <property type="match status" value="1"/>
</dbReference>
<dbReference type="Pfam" id="PF00196">
    <property type="entry name" value="GerE"/>
    <property type="match status" value="1"/>
</dbReference>
<dbReference type="PANTHER" id="PTHR44688:SF16">
    <property type="entry name" value="DNA-BINDING TRANSCRIPTIONAL ACTIVATOR DEVR_DOSR"/>
    <property type="match status" value="1"/>
</dbReference>
<dbReference type="AlphaFoldDB" id="A0A1E7WEY8"/>
<keyword evidence="1" id="KW-0805">Transcription regulation</keyword>
<dbReference type="InterPro" id="IPR016032">
    <property type="entry name" value="Sig_transdc_resp-reg_C-effctor"/>
</dbReference>
<evidence type="ECO:0000313" key="7">
    <source>
        <dbReference type="Proteomes" id="UP000175989"/>
    </source>
</evidence>
<keyword evidence="7" id="KW-1185">Reference proteome</keyword>
<reference evidence="7" key="1">
    <citation type="journal article" date="2016" name="Front. Microbiol.">
        <title>Molecular Keys to the Janthinobacterium and Duganella spp. Interaction with the Plant Pathogen Fusarium graminearum.</title>
        <authorList>
            <person name="Haack F.S."/>
            <person name="Poehlein A."/>
            <person name="Kroger C."/>
            <person name="Voigt C.A."/>
            <person name="Piepenbring M."/>
            <person name="Bode H.B."/>
            <person name="Daniel R."/>
            <person name="Schafer W."/>
            <person name="Streit W.R."/>
        </authorList>
    </citation>
    <scope>NUCLEOTIDE SEQUENCE [LARGE SCALE GENOMIC DNA]</scope>
    <source>
        <strain evidence="7">T54</strain>
    </source>
</reference>
<dbReference type="GO" id="GO:0003677">
    <property type="term" value="F:DNA binding"/>
    <property type="evidence" value="ECO:0007669"/>
    <property type="project" value="UniProtKB-KW"/>
</dbReference>
<dbReference type="Proteomes" id="UP000175989">
    <property type="component" value="Unassembled WGS sequence"/>
</dbReference>
<dbReference type="InterPro" id="IPR000792">
    <property type="entry name" value="Tscrpt_reg_LuxR_C"/>
</dbReference>
<evidence type="ECO:0000313" key="6">
    <source>
        <dbReference type="EMBL" id="OEZ96883.1"/>
    </source>
</evidence>
<protein>
    <submittedName>
        <fullName evidence="6">Transcriptional regulatory protein LiaR</fullName>
    </submittedName>
</protein>
<dbReference type="Gene3D" id="1.10.10.10">
    <property type="entry name" value="Winged helix-like DNA-binding domain superfamily/Winged helix DNA-binding domain"/>
    <property type="match status" value="1"/>
</dbReference>
<evidence type="ECO:0000256" key="1">
    <source>
        <dbReference type="ARBA" id="ARBA00023015"/>
    </source>
</evidence>
<dbReference type="InterPro" id="IPR036388">
    <property type="entry name" value="WH-like_DNA-bd_sf"/>
</dbReference>
<dbReference type="CDD" id="cd06170">
    <property type="entry name" value="LuxR_C_like"/>
    <property type="match status" value="1"/>
</dbReference>
<comment type="caution">
    <text evidence="6">The sequence shown here is derived from an EMBL/GenBank/DDBJ whole genome shotgun (WGS) entry which is preliminary data.</text>
</comment>
<evidence type="ECO:0000256" key="2">
    <source>
        <dbReference type="ARBA" id="ARBA00023125"/>
    </source>
</evidence>
<feature type="domain" description="HTH luxR-type" evidence="5">
    <location>
        <begin position="190"/>
        <end position="255"/>
    </location>
</feature>
<dbReference type="SMART" id="SM00421">
    <property type="entry name" value="HTH_LUXR"/>
    <property type="match status" value="1"/>
</dbReference>
<organism evidence="6 7">
    <name type="scientific">Duganella phyllosphaerae</name>
    <dbReference type="NCBI Taxonomy" id="762836"/>
    <lineage>
        <taxon>Bacteria</taxon>
        <taxon>Pseudomonadati</taxon>
        <taxon>Pseudomonadota</taxon>
        <taxon>Betaproteobacteria</taxon>
        <taxon>Burkholderiales</taxon>
        <taxon>Oxalobacteraceae</taxon>
        <taxon>Telluria group</taxon>
        <taxon>Duganella</taxon>
    </lineage>
</organism>
<dbReference type="PATRIC" id="fig|762836.4.peg.3888"/>
<dbReference type="OrthoDB" id="8533716at2"/>
<dbReference type="Gene3D" id="3.30.450.40">
    <property type="match status" value="1"/>
</dbReference>
<dbReference type="InterPro" id="IPR029016">
    <property type="entry name" value="GAF-like_dom_sf"/>
</dbReference>
<gene>
    <name evidence="6" type="primary">liaR_2</name>
    <name evidence="6" type="ORF">DUPY_37680</name>
</gene>
<dbReference type="PRINTS" id="PR00038">
    <property type="entry name" value="HTHLUXR"/>
</dbReference>
<dbReference type="PROSITE" id="PS50043">
    <property type="entry name" value="HTH_LUXR_2"/>
    <property type="match status" value="1"/>
</dbReference>
<dbReference type="GO" id="GO:0006355">
    <property type="term" value="P:regulation of DNA-templated transcription"/>
    <property type="evidence" value="ECO:0007669"/>
    <property type="project" value="InterPro"/>
</dbReference>
<evidence type="ECO:0000256" key="3">
    <source>
        <dbReference type="ARBA" id="ARBA00023163"/>
    </source>
</evidence>
<feature type="region of interest" description="Disordered" evidence="4">
    <location>
        <begin position="1"/>
        <end position="21"/>
    </location>
</feature>
<accession>A0A1E7WEY8</accession>
<evidence type="ECO:0000256" key="4">
    <source>
        <dbReference type="SAM" id="MobiDB-lite"/>
    </source>
</evidence>